<name>A0AAV2HVT3_LYMST</name>
<dbReference type="AlphaFoldDB" id="A0AAV2HVT3"/>
<reference evidence="1 2" key="1">
    <citation type="submission" date="2024-04" db="EMBL/GenBank/DDBJ databases">
        <authorList>
            <consortium name="Genoscope - CEA"/>
            <person name="William W."/>
        </authorList>
    </citation>
    <scope>NUCLEOTIDE SEQUENCE [LARGE SCALE GENOMIC DNA]</scope>
</reference>
<comment type="caution">
    <text evidence="1">The sequence shown here is derived from an EMBL/GenBank/DDBJ whole genome shotgun (WGS) entry which is preliminary data.</text>
</comment>
<dbReference type="EMBL" id="CAXITT010000294">
    <property type="protein sequence ID" value="CAL1538325.1"/>
    <property type="molecule type" value="Genomic_DNA"/>
</dbReference>
<evidence type="ECO:0000313" key="2">
    <source>
        <dbReference type="Proteomes" id="UP001497497"/>
    </source>
</evidence>
<keyword evidence="2" id="KW-1185">Reference proteome</keyword>
<organism evidence="1 2">
    <name type="scientific">Lymnaea stagnalis</name>
    <name type="common">Great pond snail</name>
    <name type="synonym">Helix stagnalis</name>
    <dbReference type="NCBI Taxonomy" id="6523"/>
    <lineage>
        <taxon>Eukaryota</taxon>
        <taxon>Metazoa</taxon>
        <taxon>Spiralia</taxon>
        <taxon>Lophotrochozoa</taxon>
        <taxon>Mollusca</taxon>
        <taxon>Gastropoda</taxon>
        <taxon>Heterobranchia</taxon>
        <taxon>Euthyneura</taxon>
        <taxon>Panpulmonata</taxon>
        <taxon>Hygrophila</taxon>
        <taxon>Lymnaeoidea</taxon>
        <taxon>Lymnaeidae</taxon>
        <taxon>Lymnaea</taxon>
    </lineage>
</organism>
<dbReference type="Proteomes" id="UP001497497">
    <property type="component" value="Unassembled WGS sequence"/>
</dbReference>
<accession>A0AAV2HVT3</accession>
<gene>
    <name evidence="1" type="ORF">GSLYS_00012146001</name>
</gene>
<evidence type="ECO:0000313" key="1">
    <source>
        <dbReference type="EMBL" id="CAL1538325.1"/>
    </source>
</evidence>
<proteinExistence type="predicted"/>
<sequence length="276" mass="31988">MAEPVWIGVGEKANANQDFDNKRLKEKGKECEKDKYYVPVNSDDLKEMLKPVRSNMHLHDLILKMVKLTGLISVTFKDLLIPGEGTGTGFIQRIRRVLGRCPCPECKDHTNTRRYAILSVATALHVLHEDPESCKSTIDVKFIRETVKMILDYDDKTKDPEKCPSLYGYRISDTDKDIDVNSDWCCIEFVSHKMDLVSDLEKTLTEFQDLQKTVYNYFKQDHKYKGHVIIIGHPHGLQKQLSFSKTMAERKPLKEVRDTQRWCRYKYDATTCQGFS</sequence>
<protein>
    <submittedName>
        <fullName evidence="1">Uncharacterized protein</fullName>
    </submittedName>
</protein>